<evidence type="ECO:0000256" key="2">
    <source>
        <dbReference type="SAM" id="Phobius"/>
    </source>
</evidence>
<sequence>MSSTHDQQPVDRPAAAAGQSRIPSQRPVSEPVGGYASSTSDARDVTSGYASAAGWLLILGGLWDFFAGLALVVRSSYFSTQSGYSATHHYAYGWTLSGWGWANLIFGIVVAAVGVCVLLGMDWARWAGLVLGVLGAIGSFMFLPIYPFWSILVIAVDVFIVWALATARRHREMPA</sequence>
<dbReference type="RefSeq" id="WP_145857041.1">
    <property type="nucleotide sequence ID" value="NZ_RPFW01000005.1"/>
</dbReference>
<gene>
    <name evidence="4" type="ORF">EAS64_25755</name>
</gene>
<accession>A0A6P2BYG4</accession>
<keyword evidence="2" id="KW-0812">Transmembrane</keyword>
<dbReference type="InterPro" id="IPR055568">
    <property type="entry name" value="DUF7144"/>
</dbReference>
<evidence type="ECO:0000313" key="4">
    <source>
        <dbReference type="EMBL" id="TVZ02233.1"/>
    </source>
</evidence>
<feature type="transmembrane region" description="Helical" evidence="2">
    <location>
        <begin position="53"/>
        <end position="78"/>
    </location>
</feature>
<evidence type="ECO:0000313" key="5">
    <source>
        <dbReference type="Proteomes" id="UP000460272"/>
    </source>
</evidence>
<dbReference type="Proteomes" id="UP000460272">
    <property type="component" value="Unassembled WGS sequence"/>
</dbReference>
<evidence type="ECO:0000259" key="3">
    <source>
        <dbReference type="Pfam" id="PF23636"/>
    </source>
</evidence>
<feature type="transmembrane region" description="Helical" evidence="2">
    <location>
        <begin position="149"/>
        <end position="167"/>
    </location>
</feature>
<feature type="region of interest" description="Disordered" evidence="1">
    <location>
        <begin position="1"/>
        <end position="42"/>
    </location>
</feature>
<protein>
    <recommendedName>
        <fullName evidence="3">DUF7144 domain-containing protein</fullName>
    </recommendedName>
</protein>
<dbReference type="Pfam" id="PF23636">
    <property type="entry name" value="DUF7144"/>
    <property type="match status" value="1"/>
</dbReference>
<name>A0A6P2BYG4_9ACTN</name>
<feature type="transmembrane region" description="Helical" evidence="2">
    <location>
        <begin position="98"/>
        <end position="119"/>
    </location>
</feature>
<dbReference type="AlphaFoldDB" id="A0A6P2BYG4"/>
<dbReference type="OrthoDB" id="4482242at2"/>
<keyword evidence="2" id="KW-1133">Transmembrane helix</keyword>
<reference evidence="4 5" key="1">
    <citation type="submission" date="2018-11" db="EMBL/GenBank/DDBJ databases">
        <title>Trebonia kvetii gen.nov., sp.nov., a novel acidophilic actinobacterium, and proposal of the new actinobacterial family Treboniaceae fam. nov.</title>
        <authorList>
            <person name="Rapoport D."/>
            <person name="Sagova-Mareckova M."/>
            <person name="Sedlacek I."/>
            <person name="Provaznik J."/>
            <person name="Kralova S."/>
            <person name="Pavlinic D."/>
            <person name="Benes V."/>
            <person name="Kopecky J."/>
        </authorList>
    </citation>
    <scope>NUCLEOTIDE SEQUENCE [LARGE SCALE GENOMIC DNA]</scope>
    <source>
        <strain evidence="4 5">15Tr583</strain>
    </source>
</reference>
<feature type="domain" description="DUF7144" evidence="3">
    <location>
        <begin position="52"/>
        <end position="169"/>
    </location>
</feature>
<comment type="caution">
    <text evidence="4">The sequence shown here is derived from an EMBL/GenBank/DDBJ whole genome shotgun (WGS) entry which is preliminary data.</text>
</comment>
<keyword evidence="5" id="KW-1185">Reference proteome</keyword>
<feature type="transmembrane region" description="Helical" evidence="2">
    <location>
        <begin position="126"/>
        <end position="143"/>
    </location>
</feature>
<organism evidence="4 5">
    <name type="scientific">Trebonia kvetii</name>
    <dbReference type="NCBI Taxonomy" id="2480626"/>
    <lineage>
        <taxon>Bacteria</taxon>
        <taxon>Bacillati</taxon>
        <taxon>Actinomycetota</taxon>
        <taxon>Actinomycetes</taxon>
        <taxon>Streptosporangiales</taxon>
        <taxon>Treboniaceae</taxon>
        <taxon>Trebonia</taxon>
    </lineage>
</organism>
<dbReference type="EMBL" id="RPFW01000005">
    <property type="protein sequence ID" value="TVZ02233.1"/>
    <property type="molecule type" value="Genomic_DNA"/>
</dbReference>
<proteinExistence type="predicted"/>
<keyword evidence="2" id="KW-0472">Membrane</keyword>
<evidence type="ECO:0000256" key="1">
    <source>
        <dbReference type="SAM" id="MobiDB-lite"/>
    </source>
</evidence>